<gene>
    <name evidence="1" type="ORF">QGN17_20450</name>
</gene>
<dbReference type="Proteomes" id="UP001160625">
    <property type="component" value="Unassembled WGS sequence"/>
</dbReference>
<evidence type="ECO:0000313" key="1">
    <source>
        <dbReference type="EMBL" id="MDH7641117.1"/>
    </source>
</evidence>
<reference evidence="1" key="1">
    <citation type="submission" date="2023-04" db="EMBL/GenBank/DDBJ databases">
        <title>Sphingomonas sp. MAHUQ-71 isolated from rice field.</title>
        <authorList>
            <person name="Huq M.A."/>
        </authorList>
    </citation>
    <scope>NUCLEOTIDE SEQUENCE</scope>
    <source>
        <strain evidence="1">MAHUQ-71</strain>
    </source>
</reference>
<evidence type="ECO:0000313" key="2">
    <source>
        <dbReference type="Proteomes" id="UP001160625"/>
    </source>
</evidence>
<keyword evidence="2" id="KW-1185">Reference proteome</keyword>
<name>A0ABT6N7L7_9SPHN</name>
<accession>A0ABT6N7L7</accession>
<sequence>MFDFTFSSVRETLVSAAGAVFCSAVLVAAAVLPATSASAALFHL</sequence>
<comment type="caution">
    <text evidence="1">The sequence shown here is derived from an EMBL/GenBank/DDBJ whole genome shotgun (WGS) entry which is preliminary data.</text>
</comment>
<dbReference type="EMBL" id="JARYGZ010000006">
    <property type="protein sequence ID" value="MDH7641117.1"/>
    <property type="molecule type" value="Genomic_DNA"/>
</dbReference>
<organism evidence="1 2">
    <name type="scientific">Sphingomonas oryzagri</name>
    <dbReference type="NCBI Taxonomy" id="3042314"/>
    <lineage>
        <taxon>Bacteria</taxon>
        <taxon>Pseudomonadati</taxon>
        <taxon>Pseudomonadota</taxon>
        <taxon>Alphaproteobacteria</taxon>
        <taxon>Sphingomonadales</taxon>
        <taxon>Sphingomonadaceae</taxon>
        <taxon>Sphingomonas</taxon>
    </lineage>
</organism>
<dbReference type="RefSeq" id="WP_281046456.1">
    <property type="nucleotide sequence ID" value="NZ_JARYGZ010000006.1"/>
</dbReference>
<proteinExistence type="predicted"/>
<protein>
    <submittedName>
        <fullName evidence="1">Uncharacterized protein</fullName>
    </submittedName>
</protein>